<dbReference type="GO" id="GO:0061503">
    <property type="term" value="F:tRNA threonylcarbamoyladenosine dehydratase"/>
    <property type="evidence" value="ECO:0007669"/>
    <property type="project" value="TreeGrafter"/>
</dbReference>
<comment type="caution">
    <text evidence="2">The sequence shown here is derived from an EMBL/GenBank/DDBJ whole genome shotgun (WGS) entry which is preliminary data.</text>
</comment>
<reference evidence="2" key="1">
    <citation type="journal article" date="2021" name="PeerJ">
        <title>Extensive microbial diversity within the chicken gut microbiome revealed by metagenomics and culture.</title>
        <authorList>
            <person name="Gilroy R."/>
            <person name="Ravi A."/>
            <person name="Getino M."/>
            <person name="Pursley I."/>
            <person name="Horton D.L."/>
            <person name="Alikhan N.F."/>
            <person name="Baker D."/>
            <person name="Gharbi K."/>
            <person name="Hall N."/>
            <person name="Watson M."/>
            <person name="Adriaenssens E.M."/>
            <person name="Foster-Nyarko E."/>
            <person name="Jarju S."/>
            <person name="Secka A."/>
            <person name="Antonio M."/>
            <person name="Oren A."/>
            <person name="Chaudhuri R.R."/>
            <person name="La Ragione R."/>
            <person name="Hildebrand F."/>
            <person name="Pallen M.J."/>
        </authorList>
    </citation>
    <scope>NUCLEOTIDE SEQUENCE</scope>
    <source>
        <strain evidence="2">CHK178-16964</strain>
    </source>
</reference>
<evidence type="ECO:0000313" key="3">
    <source>
        <dbReference type="Proteomes" id="UP000823900"/>
    </source>
</evidence>
<gene>
    <name evidence="2" type="primary">thiF</name>
    <name evidence="2" type="ORF">IAA07_10700</name>
</gene>
<name>A0A9D2KN47_9FIRM</name>
<dbReference type="Proteomes" id="UP000823900">
    <property type="component" value="Unassembled WGS sequence"/>
</dbReference>
<reference evidence="2" key="2">
    <citation type="submission" date="2021-04" db="EMBL/GenBank/DDBJ databases">
        <authorList>
            <person name="Gilroy R."/>
        </authorList>
    </citation>
    <scope>NUCLEOTIDE SEQUENCE</scope>
    <source>
        <strain evidence="2">CHK178-16964</strain>
    </source>
</reference>
<feature type="domain" description="THIF-type NAD/FAD binding fold" evidence="1">
    <location>
        <begin position="17"/>
        <end position="212"/>
    </location>
</feature>
<dbReference type="InterPro" id="IPR000594">
    <property type="entry name" value="ThiF_NAD_FAD-bd"/>
</dbReference>
<dbReference type="GO" id="GO:0008641">
    <property type="term" value="F:ubiquitin-like modifier activating enzyme activity"/>
    <property type="evidence" value="ECO:0007669"/>
    <property type="project" value="InterPro"/>
</dbReference>
<dbReference type="AlphaFoldDB" id="A0A9D2KN47"/>
<dbReference type="PANTHER" id="PTHR43267:SF3">
    <property type="entry name" value="THIF PROTEIN"/>
    <property type="match status" value="1"/>
</dbReference>
<evidence type="ECO:0000259" key="1">
    <source>
        <dbReference type="Pfam" id="PF00899"/>
    </source>
</evidence>
<evidence type="ECO:0000313" key="2">
    <source>
        <dbReference type="EMBL" id="HJA72022.1"/>
    </source>
</evidence>
<proteinExistence type="predicted"/>
<keyword evidence="2" id="KW-0548">Nucleotidyltransferase</keyword>
<dbReference type="InterPro" id="IPR045886">
    <property type="entry name" value="ThiF/MoeB/HesA"/>
</dbReference>
<dbReference type="InterPro" id="IPR012729">
    <property type="entry name" value="ThiF_fam2"/>
</dbReference>
<dbReference type="CDD" id="cd01487">
    <property type="entry name" value="E1_ThiF_like"/>
    <property type="match status" value="1"/>
</dbReference>
<dbReference type="NCBIfam" id="TIGR02354">
    <property type="entry name" value="thiF_fam2"/>
    <property type="match status" value="1"/>
</dbReference>
<sequence length="214" mass="23755">MEGYIPSKEEFSNVMDARFTPEVYERLKAGRVGIAGLGGLGSHVAVMLARSGVEHLHLVDFDKVDLSNLNRQEYRISHLGRYKTEALREQLLEINPYLDITLDCQLVTEDNAAELFKDDDIICEAFDKAENKAMLAEALLSAWPGKKLVSGSGMAGFESSNDIKTRRIMKNWYMCGDEKTDIADGIGLMAARVSICAGHQANMVIRLLQGLEEV</sequence>
<accession>A0A9D2KN47</accession>
<dbReference type="GO" id="GO:0061504">
    <property type="term" value="P:cyclic threonylcarbamoyladenosine biosynthetic process"/>
    <property type="evidence" value="ECO:0007669"/>
    <property type="project" value="TreeGrafter"/>
</dbReference>
<dbReference type="GO" id="GO:0016779">
    <property type="term" value="F:nucleotidyltransferase activity"/>
    <property type="evidence" value="ECO:0007669"/>
    <property type="project" value="UniProtKB-KW"/>
</dbReference>
<dbReference type="PANTHER" id="PTHR43267">
    <property type="entry name" value="TRNA THREONYLCARBAMOYLADENOSINE DEHYDRATASE"/>
    <property type="match status" value="1"/>
</dbReference>
<dbReference type="NCBIfam" id="NF006395">
    <property type="entry name" value="PRK08644.1"/>
    <property type="match status" value="1"/>
</dbReference>
<dbReference type="EMBL" id="DWZA01000093">
    <property type="protein sequence ID" value="HJA72022.1"/>
    <property type="molecule type" value="Genomic_DNA"/>
</dbReference>
<dbReference type="Gene3D" id="3.40.50.720">
    <property type="entry name" value="NAD(P)-binding Rossmann-like Domain"/>
    <property type="match status" value="1"/>
</dbReference>
<protein>
    <submittedName>
        <fullName evidence="2">Sulfur carrier protein ThiS adenylyltransferase ThiF</fullName>
    </submittedName>
</protein>
<dbReference type="InterPro" id="IPR035985">
    <property type="entry name" value="Ubiquitin-activating_enz"/>
</dbReference>
<dbReference type="Pfam" id="PF00899">
    <property type="entry name" value="ThiF"/>
    <property type="match status" value="1"/>
</dbReference>
<organism evidence="2 3">
    <name type="scientific">Candidatus Lachnoclostridium stercoravium</name>
    <dbReference type="NCBI Taxonomy" id="2838633"/>
    <lineage>
        <taxon>Bacteria</taxon>
        <taxon>Bacillati</taxon>
        <taxon>Bacillota</taxon>
        <taxon>Clostridia</taxon>
        <taxon>Lachnospirales</taxon>
        <taxon>Lachnospiraceae</taxon>
    </lineage>
</organism>
<dbReference type="SUPFAM" id="SSF69572">
    <property type="entry name" value="Activating enzymes of the ubiquitin-like proteins"/>
    <property type="match status" value="1"/>
</dbReference>
<keyword evidence="2" id="KW-0808">Transferase</keyword>